<organism evidence="1 2">
    <name type="scientific">Alternaria tenuissima</name>
    <dbReference type="NCBI Taxonomy" id="119927"/>
    <lineage>
        <taxon>Eukaryota</taxon>
        <taxon>Fungi</taxon>
        <taxon>Dikarya</taxon>
        <taxon>Ascomycota</taxon>
        <taxon>Pezizomycotina</taxon>
        <taxon>Dothideomycetes</taxon>
        <taxon>Pleosporomycetidae</taxon>
        <taxon>Pleosporales</taxon>
        <taxon>Pleosporineae</taxon>
        <taxon>Pleosporaceae</taxon>
        <taxon>Alternaria</taxon>
        <taxon>Alternaria sect. Alternaria</taxon>
        <taxon>Alternaria alternata complex</taxon>
    </lineage>
</organism>
<proteinExistence type="predicted"/>
<protein>
    <submittedName>
        <fullName evidence="1">Uncharacterized protein</fullName>
    </submittedName>
</protein>
<sequence>MCSSLALNNPSKKDMKRLVHRIGLRHLQVFHDGYSWFTKVSLLQYLLLFILGYRTILSAIEESCRWDLGLAKSFIQQ</sequence>
<dbReference type="AlphaFoldDB" id="A0AB37W142"/>
<dbReference type="EMBL" id="PDXB01000073">
    <property type="protein sequence ID" value="RYN16501.1"/>
    <property type="molecule type" value="Genomic_DNA"/>
</dbReference>
<dbReference type="Proteomes" id="UP000292340">
    <property type="component" value="Unassembled WGS sequence"/>
</dbReference>
<name>A0AB37W142_9PLEO</name>
<gene>
    <name evidence="1" type="ORF">AA0115_g12322</name>
</gene>
<evidence type="ECO:0000313" key="1">
    <source>
        <dbReference type="EMBL" id="RYN16501.1"/>
    </source>
</evidence>
<reference evidence="1" key="1">
    <citation type="submission" date="2017-10" db="EMBL/GenBank/DDBJ databases">
        <authorList>
            <person name="Armitage A.D."/>
            <person name="Barbara D.J."/>
            <person name="Woodhall J.W."/>
            <person name="Sreenivasaprasad S."/>
            <person name="Lane C.R."/>
            <person name="Clarkson J.P."/>
            <person name="Harrison R.J."/>
        </authorList>
    </citation>
    <scope>NUCLEOTIDE SEQUENCE</scope>
    <source>
        <strain evidence="1">FERA 1164</strain>
    </source>
</reference>
<comment type="caution">
    <text evidence="1">The sequence shown here is derived from an EMBL/GenBank/DDBJ whole genome shotgun (WGS) entry which is preliminary data.</text>
</comment>
<evidence type="ECO:0000313" key="2">
    <source>
        <dbReference type="Proteomes" id="UP000292340"/>
    </source>
</evidence>
<reference evidence="1" key="2">
    <citation type="journal article" date="2019" name="bioRxiv">
        <title>Genomics, evolutionary history and diagnostics of the Alternaria alternata species group including apple and Asian pear pathotypes.</title>
        <authorList>
            <person name="Armitage A.D."/>
            <person name="Cockerton H.M."/>
            <person name="Sreenivasaprasad S."/>
            <person name="Woodhall J.W."/>
            <person name="Lane C.R."/>
            <person name="Harrison R.J."/>
            <person name="Clarkson J.P."/>
        </authorList>
    </citation>
    <scope>NUCLEOTIDE SEQUENCE</scope>
    <source>
        <strain evidence="1">FERA 1164</strain>
    </source>
</reference>
<accession>A0AB37W142</accession>